<dbReference type="AlphaFoldDB" id="Q6ILC4"/>
<sequence>MPKRTKNVEPNCTYTHPLFTQIANIVRPSNASPTHTHLGERNHATLGNWQQGSGVANLLGYMLQARLDGNLAQRMNTHRQLSSFDWRYLNPLTTIGMWVSCDTWLTTDVPEFGCWDCVWSTWDVDR</sequence>
<proteinExistence type="predicted"/>
<name>Q6ILC4_DROME</name>
<gene>
    <name evidence="1" type="ORF">HDC09756</name>
</gene>
<dbReference type="EMBL" id="BK002092">
    <property type="protein sequence ID" value="DAA02937.1"/>
    <property type="molecule type" value="Genomic_DNA"/>
</dbReference>
<protein>
    <submittedName>
        <fullName evidence="1">HDC09756</fullName>
    </submittedName>
</protein>
<reference evidence="1" key="1">
    <citation type="journal article" date="2003" name="Genome Biol.">
        <title>An integrated gene annotation and transcriptional profiling approach towards the full gene content of the Drosophila genome.</title>
        <authorList>
            <person name="Hild M."/>
            <person name="Beckmann B."/>
            <person name="Haas S.A."/>
            <person name="Koch B."/>
            <person name="Solovyev V."/>
            <person name="Busold C."/>
            <person name="Fellenberg K."/>
            <person name="Boutros M."/>
            <person name="Vingron M."/>
            <person name="Sauer F."/>
            <person name="Hoheisel J.D."/>
            <person name="Paro R."/>
        </authorList>
    </citation>
    <scope>NUCLEOTIDE SEQUENCE</scope>
</reference>
<evidence type="ECO:0000313" key="1">
    <source>
        <dbReference type="EMBL" id="DAA02937.1"/>
    </source>
</evidence>
<organism evidence="1">
    <name type="scientific">Drosophila melanogaster</name>
    <name type="common">Fruit fly</name>
    <dbReference type="NCBI Taxonomy" id="7227"/>
    <lineage>
        <taxon>Eukaryota</taxon>
        <taxon>Metazoa</taxon>
        <taxon>Ecdysozoa</taxon>
        <taxon>Arthropoda</taxon>
        <taxon>Hexapoda</taxon>
        <taxon>Insecta</taxon>
        <taxon>Pterygota</taxon>
        <taxon>Neoptera</taxon>
        <taxon>Endopterygota</taxon>
        <taxon>Diptera</taxon>
        <taxon>Brachycera</taxon>
        <taxon>Muscomorpha</taxon>
        <taxon>Ephydroidea</taxon>
        <taxon>Drosophilidae</taxon>
        <taxon>Drosophila</taxon>
        <taxon>Sophophora</taxon>
    </lineage>
</organism>
<accession>Q6ILC4</accession>